<dbReference type="EMBL" id="QQNA01000009">
    <property type="protein sequence ID" value="RDG39800.1"/>
    <property type="molecule type" value="Genomic_DNA"/>
</dbReference>
<dbReference type="Gene3D" id="3.10.129.10">
    <property type="entry name" value="Hotdog Thioesterase"/>
    <property type="match status" value="1"/>
</dbReference>
<dbReference type="NCBIfam" id="TIGR00369">
    <property type="entry name" value="unchar_dom_1"/>
    <property type="match status" value="1"/>
</dbReference>
<keyword evidence="5" id="KW-1185">Reference proteome</keyword>
<evidence type="ECO:0000313" key="5">
    <source>
        <dbReference type="Proteomes" id="UP000253741"/>
    </source>
</evidence>
<dbReference type="InterPro" id="IPR039298">
    <property type="entry name" value="ACOT13"/>
</dbReference>
<dbReference type="CDD" id="cd03443">
    <property type="entry name" value="PaaI_thioesterase"/>
    <property type="match status" value="1"/>
</dbReference>
<dbReference type="InterPro" id="IPR029069">
    <property type="entry name" value="HotDog_dom_sf"/>
</dbReference>
<name>A0A370BDH3_9ACTN</name>
<dbReference type="InterPro" id="IPR003736">
    <property type="entry name" value="PAAI_dom"/>
</dbReference>
<evidence type="ECO:0000313" key="4">
    <source>
        <dbReference type="EMBL" id="RDG39800.1"/>
    </source>
</evidence>
<dbReference type="GO" id="GO:0047617">
    <property type="term" value="F:fatty acyl-CoA hydrolase activity"/>
    <property type="evidence" value="ECO:0007669"/>
    <property type="project" value="InterPro"/>
</dbReference>
<dbReference type="SUPFAM" id="SSF54637">
    <property type="entry name" value="Thioesterase/thiol ester dehydrase-isomerase"/>
    <property type="match status" value="1"/>
</dbReference>
<feature type="domain" description="Thioesterase" evidence="3">
    <location>
        <begin position="134"/>
        <end position="212"/>
    </location>
</feature>
<evidence type="ECO:0000256" key="2">
    <source>
        <dbReference type="ARBA" id="ARBA00022801"/>
    </source>
</evidence>
<evidence type="ECO:0000259" key="3">
    <source>
        <dbReference type="Pfam" id="PF03061"/>
    </source>
</evidence>
<dbReference type="PANTHER" id="PTHR21660">
    <property type="entry name" value="THIOESTERASE SUPERFAMILY MEMBER-RELATED"/>
    <property type="match status" value="1"/>
</dbReference>
<protein>
    <submittedName>
        <fullName evidence="4">PaaI family thioesterase</fullName>
    </submittedName>
</protein>
<dbReference type="PANTHER" id="PTHR21660:SF1">
    <property type="entry name" value="ACYL-COENZYME A THIOESTERASE 13"/>
    <property type="match status" value="1"/>
</dbReference>
<comment type="similarity">
    <text evidence="1">Belongs to the thioesterase PaaI family.</text>
</comment>
<keyword evidence="2" id="KW-0378">Hydrolase</keyword>
<organism evidence="4 5">
    <name type="scientific">Streptomyces corynorhini</name>
    <dbReference type="NCBI Taxonomy" id="2282652"/>
    <lineage>
        <taxon>Bacteria</taxon>
        <taxon>Bacillati</taxon>
        <taxon>Actinomycetota</taxon>
        <taxon>Actinomycetes</taxon>
        <taxon>Kitasatosporales</taxon>
        <taxon>Streptomycetaceae</taxon>
        <taxon>Streptomyces</taxon>
    </lineage>
</organism>
<accession>A0A370BDH3</accession>
<evidence type="ECO:0000256" key="1">
    <source>
        <dbReference type="ARBA" id="ARBA00008324"/>
    </source>
</evidence>
<dbReference type="Proteomes" id="UP000253741">
    <property type="component" value="Unassembled WGS sequence"/>
</dbReference>
<reference evidence="4 5" key="1">
    <citation type="submission" date="2018-07" db="EMBL/GenBank/DDBJ databases">
        <title>Streptomyces species from bats.</title>
        <authorList>
            <person name="Dunlap C."/>
        </authorList>
    </citation>
    <scope>NUCLEOTIDE SEQUENCE [LARGE SCALE GENOMIC DNA]</scope>
    <source>
        <strain evidence="4 5">AC230</strain>
    </source>
</reference>
<dbReference type="Pfam" id="PF03061">
    <property type="entry name" value="4HBT"/>
    <property type="match status" value="1"/>
</dbReference>
<comment type="caution">
    <text evidence="4">The sequence shown here is derived from an EMBL/GenBank/DDBJ whole genome shotgun (WGS) entry which is preliminary data.</text>
</comment>
<gene>
    <name evidence="4" type="ORF">DVH02_01825</name>
</gene>
<dbReference type="AlphaFoldDB" id="A0A370BDH3"/>
<dbReference type="InterPro" id="IPR006683">
    <property type="entry name" value="Thioestr_dom"/>
</dbReference>
<sequence length="241" mass="25654">MKRAAAARCQGCDYRDLWPIYGTAVQRSLPGGLLRHCEGAVRLTPSRRALASRRKMSEAQVSGTHTAHIEWQDQGPLFATQAEATGLTYLRGLISGDIIAPPVAQVLGIEVVKADPGTVQFTMPVKNFFTNHLGLLAGGILSTLIDTALGCSILSAVPEDKDIVTLDLNVDFLRPVRDASGLVTVDAEVVHLGRNRGLASCRVVDSEGKLCAVGKSSCLVRSKQRPATPGTGLLDGAESRR</sequence>
<proteinExistence type="inferred from homology"/>